<dbReference type="RefSeq" id="WP_015295926.1">
    <property type="nucleotide sequence ID" value="NC_015519.1"/>
</dbReference>
<dbReference type="SUPFAM" id="SSF52540">
    <property type="entry name" value="P-loop containing nucleoside triphosphate hydrolases"/>
    <property type="match status" value="1"/>
</dbReference>
<dbReference type="Gene3D" id="1.10.8.60">
    <property type="match status" value="1"/>
</dbReference>
<dbReference type="InterPro" id="IPR008269">
    <property type="entry name" value="Lon_proteolytic"/>
</dbReference>
<dbReference type="KEGG" id="tae:TepiRe1_2641"/>
<keyword evidence="2" id="KW-0720">Serine protease</keyword>
<keyword evidence="2" id="KW-0378">Hydrolase</keyword>
<proteinExistence type="inferred from homology"/>
<evidence type="ECO:0000256" key="2">
    <source>
        <dbReference type="PROSITE-ProRule" id="PRU01122"/>
    </source>
</evidence>
<dbReference type="PROSITE" id="PS51786">
    <property type="entry name" value="LON_PROTEOLYTIC"/>
    <property type="match status" value="1"/>
</dbReference>
<gene>
    <name evidence="5" type="ordered locus">TEPIRE1_2641</name>
</gene>
<feature type="active site" evidence="2">
    <location>
        <position position="661"/>
    </location>
</feature>
<dbReference type="GO" id="GO:0006508">
    <property type="term" value="P:proteolysis"/>
    <property type="evidence" value="ECO:0007669"/>
    <property type="project" value="UniProtKB-KW"/>
</dbReference>
<dbReference type="eggNOG" id="COG1067">
    <property type="taxonomic scope" value="Bacteria"/>
</dbReference>
<keyword evidence="6" id="KW-1185">Reference proteome</keyword>
<name>L0S2W1_TEPAE</name>
<dbReference type="Proteomes" id="UP000010802">
    <property type="component" value="Chromosome"/>
</dbReference>
<feature type="active site" evidence="2">
    <location>
        <position position="704"/>
    </location>
</feature>
<dbReference type="Pfam" id="PF05362">
    <property type="entry name" value="Lon_C"/>
    <property type="match status" value="1"/>
</dbReference>
<dbReference type="PATRIC" id="fig|1209989.3.peg.3028"/>
<dbReference type="InterPro" id="IPR046843">
    <property type="entry name" value="LonB_AAA-LID"/>
</dbReference>
<protein>
    <recommendedName>
        <fullName evidence="2">endopeptidase La</fullName>
        <ecNumber evidence="2">3.4.21.53</ecNumber>
    </recommendedName>
</protein>
<dbReference type="Pfam" id="PF20436">
    <property type="entry name" value="LonB_AAA-LID"/>
    <property type="match status" value="1"/>
</dbReference>
<dbReference type="EMBL" id="HF563609">
    <property type="protein sequence ID" value="CCP27506.1"/>
    <property type="molecule type" value="Genomic_DNA"/>
</dbReference>
<accession>L0S2W1</accession>
<dbReference type="InterPro" id="IPR041699">
    <property type="entry name" value="AAA_32"/>
</dbReference>
<reference evidence="6" key="1">
    <citation type="journal article" date="2013" name="Genome Announc.">
        <title>First genome sequence of a syntrophic acetate-oxidizing bacterium, Tepidanaerobacter acetatoxydans strain Re1.</title>
        <authorList>
            <person name="Manzoor S."/>
            <person name="Bongcam-Rudloff E."/>
            <person name="Schnurer A."/>
            <person name="Muller B."/>
        </authorList>
    </citation>
    <scope>NUCLEOTIDE SEQUENCE [LARGE SCALE GENOMIC DNA]</scope>
    <source>
        <strain evidence="6">Re1</strain>
    </source>
</reference>
<dbReference type="PRINTS" id="PR00830">
    <property type="entry name" value="ENDOLAPTASE"/>
</dbReference>
<dbReference type="GO" id="GO:0030163">
    <property type="term" value="P:protein catabolic process"/>
    <property type="evidence" value="ECO:0007669"/>
    <property type="project" value="InterPro"/>
</dbReference>
<comment type="catalytic activity">
    <reaction evidence="2">
        <text>Hydrolysis of proteins in presence of ATP.</text>
        <dbReference type="EC" id="3.4.21.53"/>
    </reaction>
</comment>
<dbReference type="EC" id="3.4.21.53" evidence="2"/>
<feature type="domain" description="Lon proteolytic" evidence="4">
    <location>
        <begin position="571"/>
        <end position="744"/>
    </location>
</feature>
<dbReference type="SUPFAM" id="SSF54211">
    <property type="entry name" value="Ribosomal protein S5 domain 2-like"/>
    <property type="match status" value="1"/>
</dbReference>
<evidence type="ECO:0000259" key="4">
    <source>
        <dbReference type="PROSITE" id="PS51786"/>
    </source>
</evidence>
<keyword evidence="1 2" id="KW-0645">Protease</keyword>
<sequence length="744" mass="83276">MLKKLTHDQLRETCDKSVLSFQSTKDLTPPADIIGQERAVRAMEFGLKIDLKGYNIFMTGLTGTGKTSYARAAVAKAAQGRPIPDDIIYVYNFLKPERPIAINLPAGKGSEFAKDMEKLIYDIRSEISRAFSDDSFEEQRQEIIDRYQKQSMEIIANLDEIAKAEGFALQKTVQGIIAIPLSLSDSNPKPMSQEEYETLTTEQKKELEEKGRNLQNKIDEAIRKMRALDKSARREMDELEKGTALAAINPLFEEMNAVYKDNAKIIDYLKAVKNDLIANLMIVKEDRKEKQDGDEIVPLYGTTGASEFFLRYRINLFVDNKATAHAPVIFETNPTYYNLFGKIEGRARLGTVVTDFMLIKSGAIHKANGGYLIIQAADLFKEPFAWDALKRTLNNGESQIENIGQEYLLFPTVTLKPEAIPIDVKIILIGNPYIYSLLNVYDEDFKKLFKVKVDFDVEMERNPHNIKKYAELISEIVKTRGLLHFDTNGVAEIIDYSSRLAEDKTKLSTRFNEILEVLYESSTWAELDGSSLVTKEHVEKAVSEKIYRSNRIEERLLSMIEKEEILVDTEGFATGQINGLSVIDTVDYIFGQPSRITARVYMGNAGVVNIEREAKMSGRIHNKAVMILTGYLGEKYARSIPLSISASLTFEQNYGGIEGDSASCAELMALLSAIASVPVRQDIAVTGSLDQHGKIQPVGGTTYKIEGFYHACKLKGFTGTQGVVIPCQNITNLMLKPEVVAAAK</sequence>
<dbReference type="GO" id="GO:0004176">
    <property type="term" value="F:ATP-dependent peptidase activity"/>
    <property type="evidence" value="ECO:0007669"/>
    <property type="project" value="UniProtKB-UniRule"/>
</dbReference>
<evidence type="ECO:0000313" key="5">
    <source>
        <dbReference type="EMBL" id="CCP27506.1"/>
    </source>
</evidence>
<dbReference type="InterPro" id="IPR027065">
    <property type="entry name" value="Lon_Prtase"/>
</dbReference>
<organism evidence="5 6">
    <name type="scientific">Tepidanaerobacter acetatoxydans (strain DSM 21804 / JCM 16047 / Re1)</name>
    <dbReference type="NCBI Taxonomy" id="1209989"/>
    <lineage>
        <taxon>Bacteria</taxon>
        <taxon>Bacillati</taxon>
        <taxon>Bacillota</taxon>
        <taxon>Clostridia</taxon>
        <taxon>Thermosediminibacterales</taxon>
        <taxon>Tepidanaerobacteraceae</taxon>
        <taxon>Tepidanaerobacter</taxon>
    </lineage>
</organism>
<dbReference type="Gene3D" id="3.40.50.300">
    <property type="entry name" value="P-loop containing nucleotide triphosphate hydrolases"/>
    <property type="match status" value="2"/>
</dbReference>
<dbReference type="Pfam" id="PF20437">
    <property type="entry name" value="LonC_helical"/>
    <property type="match status" value="1"/>
</dbReference>
<dbReference type="Pfam" id="PF13654">
    <property type="entry name" value="AAA_32"/>
    <property type="match status" value="1"/>
</dbReference>
<dbReference type="InterPro" id="IPR014721">
    <property type="entry name" value="Ribsml_uS5_D2-typ_fold_subgr"/>
</dbReference>
<dbReference type="InterPro" id="IPR046844">
    <property type="entry name" value="Lon-like_helical"/>
</dbReference>
<comment type="similarity">
    <text evidence="2">Belongs to the peptidase S16 family.</text>
</comment>
<dbReference type="GO" id="GO:0005524">
    <property type="term" value="F:ATP binding"/>
    <property type="evidence" value="ECO:0007669"/>
    <property type="project" value="InterPro"/>
</dbReference>
<feature type="coiled-coil region" evidence="3">
    <location>
        <begin position="204"/>
        <end position="238"/>
    </location>
</feature>
<dbReference type="HOGENOM" id="CLU_014785_0_1_9"/>
<dbReference type="PANTHER" id="PTHR10046">
    <property type="entry name" value="ATP DEPENDENT LON PROTEASE FAMILY MEMBER"/>
    <property type="match status" value="1"/>
</dbReference>
<dbReference type="AlphaFoldDB" id="L0S2W1"/>
<dbReference type="InterPro" id="IPR027417">
    <property type="entry name" value="P-loop_NTPase"/>
</dbReference>
<dbReference type="Gene3D" id="3.30.230.10">
    <property type="match status" value="1"/>
</dbReference>
<evidence type="ECO:0000313" key="6">
    <source>
        <dbReference type="Proteomes" id="UP000010802"/>
    </source>
</evidence>
<dbReference type="GO" id="GO:0004252">
    <property type="term" value="F:serine-type endopeptidase activity"/>
    <property type="evidence" value="ECO:0007669"/>
    <property type="project" value="UniProtKB-UniRule"/>
</dbReference>
<keyword evidence="3" id="KW-0175">Coiled coil</keyword>
<dbReference type="InterPro" id="IPR020568">
    <property type="entry name" value="Ribosomal_Su5_D2-typ_SF"/>
</dbReference>
<evidence type="ECO:0000256" key="1">
    <source>
        <dbReference type="ARBA" id="ARBA00022670"/>
    </source>
</evidence>
<evidence type="ECO:0000256" key="3">
    <source>
        <dbReference type="SAM" id="Coils"/>
    </source>
</evidence>